<name>A0A1Z4GRU3_9CYAN</name>
<dbReference type="EMBL" id="AP018176">
    <property type="protein sequence ID" value="BAY20207.1"/>
    <property type="molecule type" value="Genomic_DNA"/>
</dbReference>
<keyword evidence="1" id="KW-1133">Transmembrane helix</keyword>
<keyword evidence="1" id="KW-0812">Transmembrane</keyword>
<organism evidence="2 3">
    <name type="scientific">Anabaenopsis circularis NIES-21</name>
    <dbReference type="NCBI Taxonomy" id="1085406"/>
    <lineage>
        <taxon>Bacteria</taxon>
        <taxon>Bacillati</taxon>
        <taxon>Cyanobacteriota</taxon>
        <taxon>Cyanophyceae</taxon>
        <taxon>Nostocales</taxon>
        <taxon>Nodulariaceae</taxon>
        <taxon>Anabaenopsis</taxon>
    </lineage>
</organism>
<evidence type="ECO:0000313" key="3">
    <source>
        <dbReference type="Proteomes" id="UP000218287"/>
    </source>
</evidence>
<proteinExistence type="predicted"/>
<sequence>MPRLLGNRSNTKANITIFIILIGIFGVLYEYFGVVDIVPGFGRKTRFFQLKSQINNEQVNRQPNQ</sequence>
<keyword evidence="1" id="KW-0472">Membrane</keyword>
<gene>
    <name evidence="2" type="ORF">NIES21_60770</name>
</gene>
<reference evidence="2 3" key="1">
    <citation type="submission" date="2017-06" db="EMBL/GenBank/DDBJ databases">
        <title>Genome sequencing of cyanobaciteial culture collection at National Institute for Environmental Studies (NIES).</title>
        <authorList>
            <person name="Hirose Y."/>
            <person name="Shimura Y."/>
            <person name="Fujisawa T."/>
            <person name="Nakamura Y."/>
            <person name="Kawachi M."/>
        </authorList>
    </citation>
    <scope>NUCLEOTIDE SEQUENCE [LARGE SCALE GENOMIC DNA]</scope>
    <source>
        <strain evidence="2 3">NIES-21</strain>
        <plasmid evidence="3">Plasmid2 dna</plasmid>
    </source>
</reference>
<dbReference type="OrthoDB" id="574531at2"/>
<keyword evidence="3" id="KW-1185">Reference proteome</keyword>
<geneLocation type="plasmid" evidence="3">
    <name>Plasmid2 dna</name>
</geneLocation>
<evidence type="ECO:0000256" key="1">
    <source>
        <dbReference type="SAM" id="Phobius"/>
    </source>
</evidence>
<dbReference type="Proteomes" id="UP000218287">
    <property type="component" value="Plasmid Plasmid2 dna"/>
</dbReference>
<keyword evidence="2" id="KW-0614">Plasmid</keyword>
<feature type="transmembrane region" description="Helical" evidence="1">
    <location>
        <begin position="15"/>
        <end position="38"/>
    </location>
</feature>
<protein>
    <submittedName>
        <fullName evidence="2">Uncharacterized protein</fullName>
    </submittedName>
</protein>
<evidence type="ECO:0000313" key="2">
    <source>
        <dbReference type="EMBL" id="BAY20207.1"/>
    </source>
</evidence>
<accession>A0A1Z4GRU3</accession>
<dbReference type="AlphaFoldDB" id="A0A1Z4GRU3"/>